<gene>
    <name evidence="1" type="ORF">CI15_02015</name>
</gene>
<keyword evidence="2" id="KW-1185">Reference proteome</keyword>
<dbReference type="Proteomes" id="UP000075613">
    <property type="component" value="Unassembled WGS sequence"/>
</dbReference>
<dbReference type="RefSeq" id="WP_062123781.1">
    <property type="nucleotide sequence ID" value="NZ_LRBG01000001.1"/>
</dbReference>
<comment type="caution">
    <text evidence="1">The sequence shown here is derived from an EMBL/GenBank/DDBJ whole genome shotgun (WGS) entry which is preliminary data.</text>
</comment>
<organism evidence="1 2">
    <name type="scientific">Paraburkholderia monticola</name>
    <dbReference type="NCBI Taxonomy" id="1399968"/>
    <lineage>
        <taxon>Bacteria</taxon>
        <taxon>Pseudomonadati</taxon>
        <taxon>Pseudomonadota</taxon>
        <taxon>Betaproteobacteria</taxon>
        <taxon>Burkholderiales</taxon>
        <taxon>Burkholderiaceae</taxon>
        <taxon>Paraburkholderia</taxon>
    </lineage>
</organism>
<dbReference type="OrthoDB" id="2059196at2"/>
<evidence type="ECO:0000313" key="2">
    <source>
        <dbReference type="Proteomes" id="UP000075613"/>
    </source>
</evidence>
<name>A0A149Q252_9BURK</name>
<dbReference type="AlphaFoldDB" id="A0A149Q252"/>
<proteinExistence type="predicted"/>
<evidence type="ECO:0000313" key="1">
    <source>
        <dbReference type="EMBL" id="KXU91369.1"/>
    </source>
</evidence>
<accession>A0A149Q252</accession>
<sequence length="160" mass="17606">MIDTRTEIAGRLAVLVGLDVSWVSHAGDMVTMQFGPQRRYTLRGKSREDGAWALHVQCAWELEREGFTVATREDLRGSDEKAHATARRLHQMLVEQGPIKVEDASANLAGGIVVSFSRGYRLVVVPDGVEDDEDWRFFAPGNDAAHLVIEAGAVAPESFD</sequence>
<reference evidence="1 2" key="1">
    <citation type="journal article" date="2015" name="Int. J. Syst. Evol. Microbiol.">
        <title>Burkholderia monticola sp. nov., isolated from mountain soil.</title>
        <authorList>
            <person name="Baek I."/>
            <person name="Seo B."/>
            <person name="Lee I."/>
            <person name="Yi H."/>
            <person name="Chun J."/>
        </authorList>
    </citation>
    <scope>NUCLEOTIDE SEQUENCE [LARGE SCALE GENOMIC DNA]</scope>
    <source>
        <strain evidence="1 2">JC2948</strain>
    </source>
</reference>
<protein>
    <submittedName>
        <fullName evidence="1">Uncharacterized protein</fullName>
    </submittedName>
</protein>
<dbReference type="EMBL" id="LRBG01000001">
    <property type="protein sequence ID" value="KXU91369.1"/>
    <property type="molecule type" value="Genomic_DNA"/>
</dbReference>